<evidence type="ECO:0000256" key="5">
    <source>
        <dbReference type="ARBA" id="ARBA00023136"/>
    </source>
</evidence>
<evidence type="ECO:0000313" key="10">
    <source>
        <dbReference type="Proteomes" id="UP001203297"/>
    </source>
</evidence>
<accession>A0AAD4QI31</accession>
<keyword evidence="4 7" id="KW-1133">Transmembrane helix</keyword>
<dbReference type="GO" id="GO:0016020">
    <property type="term" value="C:membrane"/>
    <property type="evidence" value="ECO:0007669"/>
    <property type="project" value="UniProtKB-SubCell"/>
</dbReference>
<evidence type="ECO:0000256" key="2">
    <source>
        <dbReference type="ARBA" id="ARBA00022448"/>
    </source>
</evidence>
<dbReference type="PROSITE" id="PS50850">
    <property type="entry name" value="MFS"/>
    <property type="match status" value="1"/>
</dbReference>
<evidence type="ECO:0000256" key="1">
    <source>
        <dbReference type="ARBA" id="ARBA00004141"/>
    </source>
</evidence>
<proteinExistence type="predicted"/>
<sequence length="505" mass="54904">MSASFCPKQGDERTPLLQQHQQNVKPPKPTPLPKAQMFALVLLLISEPMISMSILPYISELVSELPITGGDKRKVGYYAGIIISLYFAGEATTILQWSRLSDSIGRKPILLSGVMGMVIATIFFGLSRTFWALAASRFLAGALNGNVGVMKCMLAELTDESNIAVAFSLTPLTWSVGNTIGPSIGGLLSRPHDHWPQQFSGTFWIQYPYFLPCAVTSAYAALSFLIGSIVLKETLQKHKKARKNTGSHIGNSDLGYTVNTESGGIEGLNGASVSREGDEQERAPLRSLFTRPVMLSIGVYAVFALLEISLGSLLPLAYTTPIRYGGLGLDAGQMGMCLGVFGILNGLIQFWMFPRLVRWIGLRGSLLASISCLFPAFLLFPIIGRQARYAGNEDFMLWIFVLLHMLTMVGVDMAYGSICIYTSSAAPRKNMLGATNGLAQTIVSVQRSVGPAIASSLFAFSLENEIMGGYGVFYGLTLCTFVVIWFSSQLPREAWKYQEDDSSAG</sequence>
<evidence type="ECO:0000259" key="8">
    <source>
        <dbReference type="PROSITE" id="PS50850"/>
    </source>
</evidence>
<protein>
    <submittedName>
        <fullName evidence="9">Major facilitator superfamily domain-containing protein</fullName>
    </submittedName>
</protein>
<reference evidence="9" key="1">
    <citation type="journal article" date="2022" name="New Phytol.">
        <title>Evolutionary transition to the ectomycorrhizal habit in the genomes of a hyperdiverse lineage of mushroom-forming fungi.</title>
        <authorList>
            <person name="Looney B."/>
            <person name="Miyauchi S."/>
            <person name="Morin E."/>
            <person name="Drula E."/>
            <person name="Courty P.E."/>
            <person name="Kohler A."/>
            <person name="Kuo A."/>
            <person name="LaButti K."/>
            <person name="Pangilinan J."/>
            <person name="Lipzen A."/>
            <person name="Riley R."/>
            <person name="Andreopoulos W."/>
            <person name="He G."/>
            <person name="Johnson J."/>
            <person name="Nolan M."/>
            <person name="Tritt A."/>
            <person name="Barry K.W."/>
            <person name="Grigoriev I.V."/>
            <person name="Nagy L.G."/>
            <person name="Hibbett D."/>
            <person name="Henrissat B."/>
            <person name="Matheny P.B."/>
            <person name="Labbe J."/>
            <person name="Martin F.M."/>
        </authorList>
    </citation>
    <scope>NUCLEOTIDE SEQUENCE</scope>
    <source>
        <strain evidence="9">BPL690</strain>
    </source>
</reference>
<comment type="caution">
    <text evidence="9">The sequence shown here is derived from an EMBL/GenBank/DDBJ whole genome shotgun (WGS) entry which is preliminary data.</text>
</comment>
<dbReference type="GO" id="GO:0022857">
    <property type="term" value="F:transmembrane transporter activity"/>
    <property type="evidence" value="ECO:0007669"/>
    <property type="project" value="InterPro"/>
</dbReference>
<dbReference type="CDD" id="cd17330">
    <property type="entry name" value="MFS_SLC46_TetA_like"/>
    <property type="match status" value="1"/>
</dbReference>
<dbReference type="PANTHER" id="PTHR23504">
    <property type="entry name" value="MAJOR FACILITATOR SUPERFAMILY DOMAIN-CONTAINING PROTEIN 10"/>
    <property type="match status" value="1"/>
</dbReference>
<evidence type="ECO:0000256" key="7">
    <source>
        <dbReference type="SAM" id="Phobius"/>
    </source>
</evidence>
<feature type="domain" description="Major facilitator superfamily (MFS) profile" evidence="8">
    <location>
        <begin position="32"/>
        <end position="495"/>
    </location>
</feature>
<dbReference type="PRINTS" id="PR01035">
    <property type="entry name" value="TCRTETA"/>
</dbReference>
<feature type="transmembrane region" description="Helical" evidence="7">
    <location>
        <begin position="395"/>
        <end position="421"/>
    </location>
</feature>
<feature type="transmembrane region" description="Helical" evidence="7">
    <location>
        <begin position="466"/>
        <end position="486"/>
    </location>
</feature>
<keyword evidence="3 7" id="KW-0812">Transmembrane</keyword>
<evidence type="ECO:0000256" key="4">
    <source>
        <dbReference type="ARBA" id="ARBA00022989"/>
    </source>
</evidence>
<dbReference type="Proteomes" id="UP001203297">
    <property type="component" value="Unassembled WGS sequence"/>
</dbReference>
<feature type="transmembrane region" description="Helical" evidence="7">
    <location>
        <begin position="109"/>
        <end position="131"/>
    </location>
</feature>
<name>A0AAD4QI31_9AGAM</name>
<dbReference type="InterPro" id="IPR020846">
    <property type="entry name" value="MFS_dom"/>
</dbReference>
<feature type="transmembrane region" description="Helical" evidence="7">
    <location>
        <begin position="37"/>
        <end position="58"/>
    </location>
</feature>
<feature type="transmembrane region" description="Helical" evidence="7">
    <location>
        <begin position="292"/>
        <end position="313"/>
    </location>
</feature>
<dbReference type="SUPFAM" id="SSF103473">
    <property type="entry name" value="MFS general substrate transporter"/>
    <property type="match status" value="1"/>
</dbReference>
<keyword evidence="5 7" id="KW-0472">Membrane</keyword>
<dbReference type="Pfam" id="PF07690">
    <property type="entry name" value="MFS_1"/>
    <property type="match status" value="1"/>
</dbReference>
<evidence type="ECO:0000256" key="3">
    <source>
        <dbReference type="ARBA" id="ARBA00022692"/>
    </source>
</evidence>
<feature type="transmembrane region" description="Helical" evidence="7">
    <location>
        <begin position="365"/>
        <end position="383"/>
    </location>
</feature>
<dbReference type="PANTHER" id="PTHR23504:SF15">
    <property type="entry name" value="MAJOR FACILITATOR SUPERFAMILY (MFS) PROFILE DOMAIN-CONTAINING PROTEIN"/>
    <property type="match status" value="1"/>
</dbReference>
<feature type="transmembrane region" description="Helical" evidence="7">
    <location>
        <begin position="209"/>
        <end position="231"/>
    </location>
</feature>
<feature type="transmembrane region" description="Helical" evidence="7">
    <location>
        <begin position="78"/>
        <end position="97"/>
    </location>
</feature>
<feature type="transmembrane region" description="Helical" evidence="7">
    <location>
        <begin position="333"/>
        <end position="353"/>
    </location>
</feature>
<keyword evidence="10" id="KW-1185">Reference proteome</keyword>
<keyword evidence="2" id="KW-0813">Transport</keyword>
<evidence type="ECO:0000313" key="9">
    <source>
        <dbReference type="EMBL" id="KAI0295159.1"/>
    </source>
</evidence>
<dbReference type="InterPro" id="IPR001958">
    <property type="entry name" value="Tet-R_TetA/multi-R_MdtG-like"/>
</dbReference>
<organism evidence="9 10">
    <name type="scientific">Multifurca ochricompacta</name>
    <dbReference type="NCBI Taxonomy" id="376703"/>
    <lineage>
        <taxon>Eukaryota</taxon>
        <taxon>Fungi</taxon>
        <taxon>Dikarya</taxon>
        <taxon>Basidiomycota</taxon>
        <taxon>Agaricomycotina</taxon>
        <taxon>Agaricomycetes</taxon>
        <taxon>Russulales</taxon>
        <taxon>Russulaceae</taxon>
        <taxon>Multifurca</taxon>
    </lineage>
</organism>
<feature type="region of interest" description="Disordered" evidence="6">
    <location>
        <begin position="1"/>
        <end position="30"/>
    </location>
</feature>
<comment type="subcellular location">
    <subcellularLocation>
        <location evidence="1">Membrane</location>
        <topology evidence="1">Multi-pass membrane protein</topology>
    </subcellularLocation>
</comment>
<dbReference type="AlphaFoldDB" id="A0AAD4QI31"/>
<dbReference type="EMBL" id="WTXG01000061">
    <property type="protein sequence ID" value="KAI0295159.1"/>
    <property type="molecule type" value="Genomic_DNA"/>
</dbReference>
<evidence type="ECO:0000256" key="6">
    <source>
        <dbReference type="SAM" id="MobiDB-lite"/>
    </source>
</evidence>
<dbReference type="Gene3D" id="1.20.1250.20">
    <property type="entry name" value="MFS general substrate transporter like domains"/>
    <property type="match status" value="1"/>
</dbReference>
<dbReference type="InterPro" id="IPR036259">
    <property type="entry name" value="MFS_trans_sf"/>
</dbReference>
<dbReference type="InterPro" id="IPR011701">
    <property type="entry name" value="MFS"/>
</dbReference>
<gene>
    <name evidence="9" type="ORF">B0F90DRAFT_1886731</name>
</gene>